<dbReference type="CDD" id="cd00082">
    <property type="entry name" value="HisKA"/>
    <property type="match status" value="1"/>
</dbReference>
<dbReference type="InterPro" id="IPR004358">
    <property type="entry name" value="Sig_transdc_His_kin-like_C"/>
</dbReference>
<dbReference type="PRINTS" id="PR00344">
    <property type="entry name" value="BCTRLSENSOR"/>
</dbReference>
<keyword evidence="7" id="KW-0812">Transmembrane</keyword>
<comment type="catalytic activity">
    <reaction evidence="1">
        <text>ATP + protein L-histidine = ADP + protein N-phospho-L-histidine.</text>
        <dbReference type="EC" id="2.7.13.3"/>
    </reaction>
</comment>
<evidence type="ECO:0000259" key="8">
    <source>
        <dbReference type="PROSITE" id="PS50109"/>
    </source>
</evidence>
<dbReference type="SMART" id="SM00388">
    <property type="entry name" value="HisKA"/>
    <property type="match status" value="1"/>
</dbReference>
<feature type="domain" description="Histidine kinase" evidence="8">
    <location>
        <begin position="492"/>
        <end position="701"/>
    </location>
</feature>
<dbReference type="Gene3D" id="3.30.565.10">
    <property type="entry name" value="Histidine kinase-like ATPase, C-terminal domain"/>
    <property type="match status" value="1"/>
</dbReference>
<keyword evidence="6" id="KW-0418">Kinase</keyword>
<dbReference type="InterPro" id="IPR003660">
    <property type="entry name" value="HAMP_dom"/>
</dbReference>
<dbReference type="Gene3D" id="1.10.287.130">
    <property type="match status" value="1"/>
</dbReference>
<dbReference type="SMART" id="SM00304">
    <property type="entry name" value="HAMP"/>
    <property type="match status" value="1"/>
</dbReference>
<keyword evidence="5" id="KW-0808">Transferase</keyword>
<dbReference type="InterPro" id="IPR003661">
    <property type="entry name" value="HisK_dim/P_dom"/>
</dbReference>
<dbReference type="InterPro" id="IPR036890">
    <property type="entry name" value="HATPase_C_sf"/>
</dbReference>
<dbReference type="SMART" id="SM00387">
    <property type="entry name" value="HATPase_c"/>
    <property type="match status" value="1"/>
</dbReference>
<dbReference type="Pfam" id="PF00512">
    <property type="entry name" value="HisKA"/>
    <property type="match status" value="1"/>
</dbReference>
<dbReference type="PANTHER" id="PTHR43065:SF42">
    <property type="entry name" value="TWO-COMPONENT SENSOR PPRA"/>
    <property type="match status" value="1"/>
</dbReference>
<dbReference type="GO" id="GO:0016020">
    <property type="term" value="C:membrane"/>
    <property type="evidence" value="ECO:0007669"/>
    <property type="project" value="UniProtKB-SubCell"/>
</dbReference>
<evidence type="ECO:0000256" key="6">
    <source>
        <dbReference type="ARBA" id="ARBA00022777"/>
    </source>
</evidence>
<dbReference type="InterPro" id="IPR036097">
    <property type="entry name" value="HisK_dim/P_sf"/>
</dbReference>
<gene>
    <name evidence="10" type="ORF">PQJ61_16735</name>
</gene>
<keyword evidence="4" id="KW-0597">Phosphoprotein</keyword>
<dbReference type="Pfam" id="PF00672">
    <property type="entry name" value="HAMP"/>
    <property type="match status" value="1"/>
</dbReference>
<dbReference type="AlphaFoldDB" id="A0AAJ1MNY1"/>
<evidence type="ECO:0000256" key="5">
    <source>
        <dbReference type="ARBA" id="ARBA00022679"/>
    </source>
</evidence>
<dbReference type="SUPFAM" id="SSF55874">
    <property type="entry name" value="ATPase domain of HSP90 chaperone/DNA topoisomerase II/histidine kinase"/>
    <property type="match status" value="1"/>
</dbReference>
<dbReference type="PANTHER" id="PTHR43065">
    <property type="entry name" value="SENSOR HISTIDINE KINASE"/>
    <property type="match status" value="1"/>
</dbReference>
<keyword evidence="10" id="KW-0547">Nucleotide-binding</keyword>
<evidence type="ECO:0000313" key="10">
    <source>
        <dbReference type="EMBL" id="MDC7228410.1"/>
    </source>
</evidence>
<keyword evidence="7" id="KW-1133">Transmembrane helix</keyword>
<evidence type="ECO:0000256" key="7">
    <source>
        <dbReference type="SAM" id="Phobius"/>
    </source>
</evidence>
<dbReference type="PROSITE" id="PS50109">
    <property type="entry name" value="HIS_KIN"/>
    <property type="match status" value="1"/>
</dbReference>
<evidence type="ECO:0000256" key="1">
    <source>
        <dbReference type="ARBA" id="ARBA00000085"/>
    </source>
</evidence>
<dbReference type="CDD" id="cd06225">
    <property type="entry name" value="HAMP"/>
    <property type="match status" value="1"/>
</dbReference>
<reference evidence="10 11" key="1">
    <citation type="submission" date="2022-12" db="EMBL/GenBank/DDBJ databases">
        <title>Metagenome assembled genome from gulf of manar.</title>
        <authorList>
            <person name="Kohli P."/>
            <person name="Pk S."/>
            <person name="Venkata Ramana C."/>
            <person name="Sasikala C."/>
        </authorList>
    </citation>
    <scope>NUCLEOTIDE SEQUENCE [LARGE SCALE GENOMIC DNA]</scope>
    <source>
        <strain evidence="10">JB008</strain>
    </source>
</reference>
<accession>A0AAJ1MNY1</accession>
<dbReference type="EMBL" id="JAQQAL010000046">
    <property type="protein sequence ID" value="MDC7228410.1"/>
    <property type="molecule type" value="Genomic_DNA"/>
</dbReference>
<dbReference type="Proteomes" id="UP001221217">
    <property type="component" value="Unassembled WGS sequence"/>
</dbReference>
<evidence type="ECO:0000256" key="3">
    <source>
        <dbReference type="ARBA" id="ARBA00012438"/>
    </source>
</evidence>
<dbReference type="EC" id="2.7.13.3" evidence="3"/>
<feature type="transmembrane region" description="Helical" evidence="7">
    <location>
        <begin position="269"/>
        <end position="291"/>
    </location>
</feature>
<feature type="domain" description="HAMP" evidence="9">
    <location>
        <begin position="293"/>
        <end position="345"/>
    </location>
</feature>
<name>A0AAJ1MNY1_9SPIO</name>
<organism evidence="10 11">
    <name type="scientific">Candidatus Thalassospirochaeta sargassi</name>
    <dbReference type="NCBI Taxonomy" id="3119039"/>
    <lineage>
        <taxon>Bacteria</taxon>
        <taxon>Pseudomonadati</taxon>
        <taxon>Spirochaetota</taxon>
        <taxon>Spirochaetia</taxon>
        <taxon>Spirochaetales</taxon>
        <taxon>Spirochaetaceae</taxon>
        <taxon>Candidatus Thalassospirochaeta</taxon>
    </lineage>
</organism>
<dbReference type="GO" id="GO:0000155">
    <property type="term" value="F:phosphorelay sensor kinase activity"/>
    <property type="evidence" value="ECO:0007669"/>
    <property type="project" value="InterPro"/>
</dbReference>
<comment type="caution">
    <text evidence="10">The sequence shown here is derived from an EMBL/GenBank/DDBJ whole genome shotgun (WGS) entry which is preliminary data.</text>
</comment>
<evidence type="ECO:0000256" key="2">
    <source>
        <dbReference type="ARBA" id="ARBA00004370"/>
    </source>
</evidence>
<dbReference type="SUPFAM" id="SSF158472">
    <property type="entry name" value="HAMP domain-like"/>
    <property type="match status" value="1"/>
</dbReference>
<protein>
    <recommendedName>
        <fullName evidence="3">histidine kinase</fullName>
        <ecNumber evidence="3">2.7.13.3</ecNumber>
    </recommendedName>
</protein>
<dbReference type="Gene3D" id="6.10.340.10">
    <property type="match status" value="1"/>
</dbReference>
<evidence type="ECO:0000256" key="4">
    <source>
        <dbReference type="ARBA" id="ARBA00022553"/>
    </source>
</evidence>
<dbReference type="PROSITE" id="PS50885">
    <property type="entry name" value="HAMP"/>
    <property type="match status" value="1"/>
</dbReference>
<proteinExistence type="predicted"/>
<evidence type="ECO:0000313" key="11">
    <source>
        <dbReference type="Proteomes" id="UP001221217"/>
    </source>
</evidence>
<keyword evidence="10" id="KW-0067">ATP-binding</keyword>
<evidence type="ECO:0000259" key="9">
    <source>
        <dbReference type="PROSITE" id="PS50885"/>
    </source>
</evidence>
<dbReference type="Pfam" id="PF02518">
    <property type="entry name" value="HATPase_c"/>
    <property type="match status" value="1"/>
</dbReference>
<dbReference type="InterPro" id="IPR003594">
    <property type="entry name" value="HATPase_dom"/>
</dbReference>
<keyword evidence="7" id="KW-0472">Membrane</keyword>
<dbReference type="GO" id="GO:0005524">
    <property type="term" value="F:ATP binding"/>
    <property type="evidence" value="ECO:0007669"/>
    <property type="project" value="UniProtKB-KW"/>
</dbReference>
<comment type="subcellular location">
    <subcellularLocation>
        <location evidence="2">Membrane</location>
    </subcellularLocation>
</comment>
<sequence length="710" mass="80754">MKLSIRALLFFIGVVVFQSALTFILVTGIITRNNELDVRMVLGQESGAVYDEYNSWLRTLWKTTIRIDKDSHYRRLLEDPRIFFTEEGFDAWFDEIQLLSDVDSIILKYRAGNDFEFIVSGTMFFSHREMEELNSYKDHPYLELREIGGDVYLIGNLRRNDHLEVFVFKKIDEHILAGSFLPARSLVLFVSECSLNSKSMLSLSLYDELQKTGLPDIPYSEVYDVKLDGQSYNVSFQSLGHLRMKDGVDNFYLILLISNEPFLSILGSIYNTLVSVSFVVSFLAILLSLYFSKNITNPISRLMHAMVGIREGNLKVKVDYESDNEVGKLFQGFNDMARQLDQNKTSMERYINEITFLKDYNEKIIYSLRAGILVVDSDLSIEKVNNFFLDLCQCDESRIINQKIDNLNIEMIDNAVIRKTGDVISGVIDSWSKIKRSDDFVYEIKLYLLFTNARKGERKCVLEIDDVSRKYELEEKIFQAEKLSALSVLSAGVSHEINNPLSSILTNVQILLDEDNDKETRTALSWIEQETRRIAKIVTDLLNFSADQQGESGGCEVDAVIEDVLKLINYGLAKEHRISLSSVFQEALPRVVVSRNELKQVIINLVQNSIYAIEDYGEIKVRAKCKNNMVHVQVIDNGIGMNEETMQHVFDPFFTTRTNGKGTGLGLSIVYGIINKYSGSIDVKSVVGTGTTVSLMLPILCEGGNPRRGM</sequence>
<dbReference type="InterPro" id="IPR005467">
    <property type="entry name" value="His_kinase_dom"/>
</dbReference>
<dbReference type="SUPFAM" id="SSF47384">
    <property type="entry name" value="Homodimeric domain of signal transducing histidine kinase"/>
    <property type="match status" value="1"/>
</dbReference>